<evidence type="ECO:0000259" key="2">
    <source>
        <dbReference type="PROSITE" id="PS00745"/>
    </source>
</evidence>
<gene>
    <name evidence="3" type="ORF">DN068_07355</name>
</gene>
<dbReference type="PANTHER" id="PTHR43804:SF9">
    <property type="entry name" value="PEPTIDE CHAIN RELEASE FACTOR HOMOLOG-RELATED"/>
    <property type="match status" value="1"/>
</dbReference>
<dbReference type="NCBIfam" id="TIGR03072">
    <property type="entry name" value="release_prfH"/>
    <property type="match status" value="1"/>
</dbReference>
<dbReference type="AlphaFoldDB" id="A0A2W2AZS7"/>
<dbReference type="InterPro" id="IPR000352">
    <property type="entry name" value="Pep_chain_release_fac_I"/>
</dbReference>
<feature type="domain" description="Prokaryotic-type class I peptide chain release factors" evidence="2">
    <location>
        <begin position="116"/>
        <end position="132"/>
    </location>
</feature>
<dbReference type="EMBL" id="QKTW01000011">
    <property type="protein sequence ID" value="PZF73534.1"/>
    <property type="molecule type" value="Genomic_DNA"/>
</dbReference>
<dbReference type="Pfam" id="PF00472">
    <property type="entry name" value="RF-1"/>
    <property type="match status" value="1"/>
</dbReference>
<accession>A0A2W2AZS7</accession>
<dbReference type="Proteomes" id="UP000248745">
    <property type="component" value="Unassembled WGS sequence"/>
</dbReference>
<evidence type="ECO:0000313" key="3">
    <source>
        <dbReference type="EMBL" id="PZF73534.1"/>
    </source>
</evidence>
<dbReference type="PANTHER" id="PTHR43804">
    <property type="entry name" value="LD18447P"/>
    <property type="match status" value="1"/>
</dbReference>
<dbReference type="Gene3D" id="3.30.160.20">
    <property type="match status" value="1"/>
</dbReference>
<dbReference type="InterPro" id="IPR017509">
    <property type="entry name" value="PrfH"/>
</dbReference>
<reference evidence="3 4" key="1">
    <citation type="submission" date="2018-06" db="EMBL/GenBank/DDBJ databases">
        <title>Mucibacter soli gen. nov., sp. nov., a new member of the family Chitinophagaceae producing mucin.</title>
        <authorList>
            <person name="Kim M.-K."/>
            <person name="Park S."/>
            <person name="Kim T.-S."/>
            <person name="Joung Y."/>
            <person name="Han J.-H."/>
            <person name="Kim S.B."/>
        </authorList>
    </citation>
    <scope>NUCLEOTIDE SEQUENCE [LARGE SCALE GENOMIC DNA]</scope>
    <source>
        <strain evidence="3 4">R1-15</strain>
    </source>
</reference>
<protein>
    <submittedName>
        <fullName evidence="3">Peptide chain release factor H</fullName>
    </submittedName>
</protein>
<organism evidence="3 4">
    <name type="scientific">Taibaiella soli</name>
    <dbReference type="NCBI Taxonomy" id="1649169"/>
    <lineage>
        <taxon>Bacteria</taxon>
        <taxon>Pseudomonadati</taxon>
        <taxon>Bacteroidota</taxon>
        <taxon>Chitinophagia</taxon>
        <taxon>Chitinophagales</taxon>
        <taxon>Chitinophagaceae</taxon>
        <taxon>Taibaiella</taxon>
    </lineage>
</organism>
<dbReference type="GO" id="GO:0003747">
    <property type="term" value="F:translation release factor activity"/>
    <property type="evidence" value="ECO:0007669"/>
    <property type="project" value="InterPro"/>
</dbReference>
<dbReference type="PROSITE" id="PS00745">
    <property type="entry name" value="RF_PROK_I"/>
    <property type="match status" value="1"/>
</dbReference>
<dbReference type="InterPro" id="IPR050057">
    <property type="entry name" value="Prokaryotic/Mito_RF"/>
</dbReference>
<dbReference type="Gene3D" id="3.30.70.1660">
    <property type="match status" value="1"/>
</dbReference>
<name>A0A2W2AZS7_9BACT</name>
<evidence type="ECO:0000256" key="1">
    <source>
        <dbReference type="ARBA" id="ARBA00010835"/>
    </source>
</evidence>
<dbReference type="InterPro" id="IPR045853">
    <property type="entry name" value="Pep_chain_release_fac_I_sf"/>
</dbReference>
<evidence type="ECO:0000313" key="4">
    <source>
        <dbReference type="Proteomes" id="UP000248745"/>
    </source>
</evidence>
<comment type="similarity">
    <text evidence="1">Belongs to the prokaryotic/mitochondrial release factor family.</text>
</comment>
<comment type="caution">
    <text evidence="3">The sequence shown here is derived from an EMBL/GenBank/DDBJ whole genome shotgun (WGS) entry which is preliminary data.</text>
</comment>
<proteinExistence type="inferred from homology"/>
<dbReference type="RefSeq" id="WP_110998260.1">
    <property type="nucleotide sequence ID" value="NZ_QKTW01000011.1"/>
</dbReference>
<dbReference type="OrthoDB" id="9815709at2"/>
<sequence length="201" mass="22203">MYLQISSGRGPAECCRVVAKLVPVILKDAIAVGLTATVIDKTDGDINGTLQSALIQINGKEAAAFAQSWNGTVQWIAQSPYRKFHKRKNWFVSVQSFEPVATNVFSEREISYTTCRSSGPGGQHVNKTETAVRATHNASGISVVASDSRSQHQNKKLATERLLAKITAWQMEQQIAQAQDQWQQHNELERGNAIRVITQKL</sequence>
<keyword evidence="4" id="KW-1185">Reference proteome</keyword>
<dbReference type="SUPFAM" id="SSF75620">
    <property type="entry name" value="Release factor"/>
    <property type="match status" value="1"/>
</dbReference>